<evidence type="ECO:0000256" key="1">
    <source>
        <dbReference type="SAM" id="MobiDB-lite"/>
    </source>
</evidence>
<dbReference type="VEuPathDB" id="FungiDB:HpaG810187"/>
<evidence type="ECO:0000313" key="3">
    <source>
        <dbReference type="EnsemblProtists" id="HpaP810187"/>
    </source>
</evidence>
<feature type="compositionally biased region" description="Polar residues" evidence="1">
    <location>
        <begin position="30"/>
        <end position="43"/>
    </location>
</feature>
<keyword evidence="2" id="KW-0732">Signal</keyword>
<dbReference type="EnsemblProtists" id="HpaT810187">
    <property type="protein sequence ID" value="HpaP810187"/>
    <property type="gene ID" value="HpaG810187"/>
</dbReference>
<dbReference type="AlphaFoldDB" id="M4BUJ9"/>
<evidence type="ECO:0000313" key="4">
    <source>
        <dbReference type="Proteomes" id="UP000011713"/>
    </source>
</evidence>
<dbReference type="HOGENOM" id="CLU_1345447_0_0_1"/>
<accession>M4BUJ9</accession>
<keyword evidence="4" id="KW-1185">Reference proteome</keyword>
<reference evidence="3" key="2">
    <citation type="submission" date="2015-06" db="UniProtKB">
        <authorList>
            <consortium name="EnsemblProtists"/>
        </authorList>
    </citation>
    <scope>IDENTIFICATION</scope>
    <source>
        <strain evidence="3">Emoy2</strain>
    </source>
</reference>
<name>M4BUJ9_HYAAE</name>
<proteinExistence type="predicted"/>
<organism evidence="3 4">
    <name type="scientific">Hyaloperonospora arabidopsidis (strain Emoy2)</name>
    <name type="common">Downy mildew agent</name>
    <name type="synonym">Peronospora arabidopsidis</name>
    <dbReference type="NCBI Taxonomy" id="559515"/>
    <lineage>
        <taxon>Eukaryota</taxon>
        <taxon>Sar</taxon>
        <taxon>Stramenopiles</taxon>
        <taxon>Oomycota</taxon>
        <taxon>Peronosporomycetes</taxon>
        <taxon>Peronosporales</taxon>
        <taxon>Peronosporaceae</taxon>
        <taxon>Hyaloperonospora</taxon>
    </lineage>
</organism>
<feature type="chain" id="PRO_5004049165" description="RxLR effector protein" evidence="2">
    <location>
        <begin position="21"/>
        <end position="204"/>
    </location>
</feature>
<dbReference type="Proteomes" id="UP000011713">
    <property type="component" value="Unassembled WGS sequence"/>
</dbReference>
<evidence type="ECO:0000256" key="2">
    <source>
        <dbReference type="SAM" id="SignalP"/>
    </source>
</evidence>
<dbReference type="EMBL" id="JH597944">
    <property type="status" value="NOT_ANNOTATED_CDS"/>
    <property type="molecule type" value="Genomic_DNA"/>
</dbReference>
<feature type="signal peptide" evidence="2">
    <location>
        <begin position="1"/>
        <end position="20"/>
    </location>
</feature>
<protein>
    <recommendedName>
        <fullName evidence="5">RxLR effector protein</fullName>
    </recommendedName>
</protein>
<feature type="region of interest" description="Disordered" evidence="1">
    <location>
        <begin position="24"/>
        <end position="44"/>
    </location>
</feature>
<sequence>MVKYFRLFGLALVLFAHCGALSSPAVRKPPQSTSPDLYQSAQLETDDKRMRQRTDVTNLAVSEERAAFDVGPPTEKGITRLIYKLRNWRWVKDPWEKLKNSKLMRTLRRWIIKKWRLIMGVPAGKKSTFDEKVVTAQVFAHKVASHEDMYKQGGVRLEHVAEGLGLTKDDFKATGVEKLEKIDKWLVYETYKKNIEELEKAKKV</sequence>
<evidence type="ECO:0008006" key="5">
    <source>
        <dbReference type="Google" id="ProtNLM"/>
    </source>
</evidence>
<reference evidence="4" key="1">
    <citation type="journal article" date="2010" name="Science">
        <title>Signatures of adaptation to obligate biotrophy in the Hyaloperonospora arabidopsidis genome.</title>
        <authorList>
            <person name="Baxter L."/>
            <person name="Tripathy S."/>
            <person name="Ishaque N."/>
            <person name="Boot N."/>
            <person name="Cabral A."/>
            <person name="Kemen E."/>
            <person name="Thines M."/>
            <person name="Ah-Fong A."/>
            <person name="Anderson R."/>
            <person name="Badejoko W."/>
            <person name="Bittner-Eddy P."/>
            <person name="Boore J.L."/>
            <person name="Chibucos M.C."/>
            <person name="Coates M."/>
            <person name="Dehal P."/>
            <person name="Delehaunty K."/>
            <person name="Dong S."/>
            <person name="Downton P."/>
            <person name="Dumas B."/>
            <person name="Fabro G."/>
            <person name="Fronick C."/>
            <person name="Fuerstenberg S.I."/>
            <person name="Fulton L."/>
            <person name="Gaulin E."/>
            <person name="Govers F."/>
            <person name="Hughes L."/>
            <person name="Humphray S."/>
            <person name="Jiang R.H."/>
            <person name="Judelson H."/>
            <person name="Kamoun S."/>
            <person name="Kyung K."/>
            <person name="Meijer H."/>
            <person name="Minx P."/>
            <person name="Morris P."/>
            <person name="Nelson J."/>
            <person name="Phuntumart V."/>
            <person name="Qutob D."/>
            <person name="Rehmany A."/>
            <person name="Rougon-Cardoso A."/>
            <person name="Ryden P."/>
            <person name="Torto-Alalibo T."/>
            <person name="Studholme D."/>
            <person name="Wang Y."/>
            <person name="Win J."/>
            <person name="Wood J."/>
            <person name="Clifton S.W."/>
            <person name="Rogers J."/>
            <person name="Van den Ackerveken G."/>
            <person name="Jones J.D."/>
            <person name="McDowell J.M."/>
            <person name="Beynon J."/>
            <person name="Tyler B.M."/>
        </authorList>
    </citation>
    <scope>NUCLEOTIDE SEQUENCE [LARGE SCALE GENOMIC DNA]</scope>
    <source>
        <strain evidence="4">Emoy2</strain>
    </source>
</reference>
<dbReference type="InParanoid" id="M4BUJ9"/>